<accession>A0A4Q5A3K0</accession>
<evidence type="ECO:0000313" key="3">
    <source>
        <dbReference type="EMBL" id="RYQ11646.1"/>
    </source>
</evidence>
<dbReference type="NCBIfam" id="TIGR01554">
    <property type="entry name" value="major_cap_HK97"/>
    <property type="match status" value="1"/>
</dbReference>
<evidence type="ECO:0000256" key="1">
    <source>
        <dbReference type="ARBA" id="ARBA00004328"/>
    </source>
</evidence>
<comment type="caution">
    <text evidence="3">The sequence shown here is derived from an EMBL/GenBank/DDBJ whole genome shotgun (WGS) entry which is preliminary data.</text>
</comment>
<sequence>MADTITPNPAIAAQMFKTTPTKAAFADTNLLPPEEVIRDAIALNQYCATPTVTIHGDAPRVRIPYVETDPTAGIVAEGAEITQTSAALNEIEIATHKVALTIPITNEALTYTDATKLVSTSAANAVTNRVDAMFLSAAADATAGTPAGLAQLDGLTTETVTDLKDLSPILTVLSKITDHGGEPSALVMRYSVWARLMALTAKDGRPLIAPDVTSSAEPRLFNVPVFFNSYAAADTVLALSAKDIFVSASQVEAAVSKDALFTFDSSVMRLVMRFGYGLAHPERIGKVVLPAA</sequence>
<dbReference type="InterPro" id="IPR054612">
    <property type="entry name" value="Phage_capsid-like_C"/>
</dbReference>
<name>A0A4Q5A3K0_9BIFI</name>
<evidence type="ECO:0000313" key="4">
    <source>
        <dbReference type="Proteomes" id="UP000292568"/>
    </source>
</evidence>
<organism evidence="3 4">
    <name type="scientific">Bifidobacterium pseudolongum subsp. globosum</name>
    <dbReference type="NCBI Taxonomy" id="1690"/>
    <lineage>
        <taxon>Bacteria</taxon>
        <taxon>Bacillati</taxon>
        <taxon>Actinomycetota</taxon>
        <taxon>Actinomycetes</taxon>
        <taxon>Bifidobacteriales</taxon>
        <taxon>Bifidobacteriaceae</taxon>
        <taxon>Bifidobacterium</taxon>
    </lineage>
</organism>
<dbReference type="Gene3D" id="3.30.2320.10">
    <property type="entry name" value="hypothetical protein PF0899 domain"/>
    <property type="match status" value="1"/>
</dbReference>
<dbReference type="EMBL" id="RYUH01000006">
    <property type="protein sequence ID" value="RYQ11646.1"/>
    <property type="molecule type" value="Genomic_DNA"/>
</dbReference>
<dbReference type="Proteomes" id="UP000292568">
    <property type="component" value="Unassembled WGS sequence"/>
</dbReference>
<dbReference type="AlphaFoldDB" id="A0A4Q5A3K0"/>
<dbReference type="Pfam" id="PF05065">
    <property type="entry name" value="Phage_capsid"/>
    <property type="match status" value="1"/>
</dbReference>
<evidence type="ECO:0000259" key="2">
    <source>
        <dbReference type="Pfam" id="PF05065"/>
    </source>
</evidence>
<protein>
    <submittedName>
        <fullName evidence="3">Major capsid protein</fullName>
    </submittedName>
</protein>
<dbReference type="InterPro" id="IPR024455">
    <property type="entry name" value="Phage_capsid"/>
</dbReference>
<reference evidence="3 4" key="1">
    <citation type="submission" date="2018-12" db="EMBL/GenBank/DDBJ databases">
        <title>Unveiling genomic diversity among members of the Bifidobacterium pseudolongum species, a widely distributed gut commensal of the animal kingdom.</title>
        <authorList>
            <person name="Lugli G.A."/>
            <person name="Duranti S."/>
            <person name="Albert K."/>
            <person name="Mancabelli L."/>
            <person name="Napoli S."/>
            <person name="Viappiani A."/>
            <person name="Anzalone R."/>
            <person name="Longhi G."/>
            <person name="Milani C."/>
            <person name="Turroni F."/>
            <person name="Alessandri G."/>
            <person name="Sela D.A."/>
            <person name="Van Sinderen D."/>
            <person name="Ventura M."/>
        </authorList>
    </citation>
    <scope>NUCLEOTIDE SEQUENCE [LARGE SCALE GENOMIC DNA]</scope>
    <source>
        <strain evidence="3 4">2093B</strain>
    </source>
</reference>
<proteinExistence type="predicted"/>
<dbReference type="RefSeq" id="WP_129896869.1">
    <property type="nucleotide sequence ID" value="NZ_RYUH01000006.1"/>
</dbReference>
<dbReference type="SUPFAM" id="SSF56563">
    <property type="entry name" value="Major capsid protein gp5"/>
    <property type="match status" value="1"/>
</dbReference>
<dbReference type="Gene3D" id="3.30.2400.10">
    <property type="entry name" value="Major capsid protein gp5"/>
    <property type="match status" value="1"/>
</dbReference>
<comment type="subcellular location">
    <subcellularLocation>
        <location evidence="1">Virion</location>
    </subcellularLocation>
</comment>
<feature type="domain" description="Phage capsid-like C-terminal" evidence="2">
    <location>
        <begin position="51"/>
        <end position="286"/>
    </location>
</feature>
<gene>
    <name evidence="3" type="ORF">PG2093B_0330</name>
</gene>